<keyword evidence="2" id="KW-1185">Reference proteome</keyword>
<accession>A0ABR2TKG4</accession>
<evidence type="ECO:0000313" key="2">
    <source>
        <dbReference type="Proteomes" id="UP001396334"/>
    </source>
</evidence>
<comment type="caution">
    <text evidence="1">The sequence shown here is derived from an EMBL/GenBank/DDBJ whole genome shotgun (WGS) entry which is preliminary data.</text>
</comment>
<proteinExistence type="predicted"/>
<reference evidence="1 2" key="1">
    <citation type="journal article" date="2024" name="G3 (Bethesda)">
        <title>Genome assembly of Hibiscus sabdariffa L. provides insights into metabolisms of medicinal natural products.</title>
        <authorList>
            <person name="Kim T."/>
        </authorList>
    </citation>
    <scope>NUCLEOTIDE SEQUENCE [LARGE SCALE GENOMIC DNA]</scope>
    <source>
        <strain evidence="1">TK-2024</strain>
        <tissue evidence="1">Old leaves</tissue>
    </source>
</reference>
<name>A0ABR2TKG4_9ROSI</name>
<dbReference type="SUPFAM" id="SSF51735">
    <property type="entry name" value="NAD(P)-binding Rossmann-fold domains"/>
    <property type="match status" value="1"/>
</dbReference>
<dbReference type="InterPro" id="IPR036291">
    <property type="entry name" value="NAD(P)-bd_dom_sf"/>
</dbReference>
<protein>
    <submittedName>
        <fullName evidence="1">Uncharacterized protein</fullName>
    </submittedName>
</protein>
<evidence type="ECO:0000313" key="1">
    <source>
        <dbReference type="EMBL" id="KAK9037749.1"/>
    </source>
</evidence>
<sequence>MKRQSEDVCNQLCPLEHLATGKIEILSQPKVWVPSDTGLQTKFGGGGDDLQEQSAQFTNSIQWRTYKEEDDTLNCGRHSDLAFHGEELKGEALSDKIVGLGTLFAIDSNFHVEQLSNIWKAQHEELNSSQLYKLACPFIVEQDYKCEIDKLNGVPCVTNAKDGITFKNIYPYNFKLLLMDKIITSFHWKYDSCGDRSNSKDVDNFGRKMIQGIRIETTFNIYSYMIANRYTQKIILNLGAAGVIASHVCNQLILHDPNYKIVALDKLEHCSSLKNLDISSLIGRLKVDWCEAHKLETIRTNVVGMLTLVDTCKEHQLLVINYATGATHSLGTEVGFKKEDKPKFIGYVYSKIKSMIEGVLREFDSVVDISNSITMLNELLPVSIEMVKRNLEDKVLFRGDSNVMNVRLMSSQVNIYKRVNSYDTTQRLKQQLNTAEVYAGTRESQQPV</sequence>
<dbReference type="Proteomes" id="UP001396334">
    <property type="component" value="Unassembled WGS sequence"/>
</dbReference>
<dbReference type="EMBL" id="JBBPBN010000005">
    <property type="protein sequence ID" value="KAK9037749.1"/>
    <property type="molecule type" value="Genomic_DNA"/>
</dbReference>
<dbReference type="PANTHER" id="PTHR43000">
    <property type="entry name" value="DTDP-D-GLUCOSE 4,6-DEHYDRATASE-RELATED"/>
    <property type="match status" value="1"/>
</dbReference>
<organism evidence="1 2">
    <name type="scientific">Hibiscus sabdariffa</name>
    <name type="common">roselle</name>
    <dbReference type="NCBI Taxonomy" id="183260"/>
    <lineage>
        <taxon>Eukaryota</taxon>
        <taxon>Viridiplantae</taxon>
        <taxon>Streptophyta</taxon>
        <taxon>Embryophyta</taxon>
        <taxon>Tracheophyta</taxon>
        <taxon>Spermatophyta</taxon>
        <taxon>Magnoliopsida</taxon>
        <taxon>eudicotyledons</taxon>
        <taxon>Gunneridae</taxon>
        <taxon>Pentapetalae</taxon>
        <taxon>rosids</taxon>
        <taxon>malvids</taxon>
        <taxon>Malvales</taxon>
        <taxon>Malvaceae</taxon>
        <taxon>Malvoideae</taxon>
        <taxon>Hibiscus</taxon>
    </lineage>
</organism>
<gene>
    <name evidence="1" type="ORF">V6N11_022651</name>
</gene>
<dbReference type="Gene3D" id="3.40.50.720">
    <property type="entry name" value="NAD(P)-binding Rossmann-like Domain"/>
    <property type="match status" value="1"/>
</dbReference>